<dbReference type="InterPro" id="IPR009056">
    <property type="entry name" value="Cyt_c-like_dom"/>
</dbReference>
<dbReference type="InterPro" id="IPR007197">
    <property type="entry name" value="rSAM"/>
</dbReference>
<dbReference type="GO" id="GO:0046872">
    <property type="term" value="F:metal ion binding"/>
    <property type="evidence" value="ECO:0007669"/>
    <property type="project" value="UniProtKB-KW"/>
</dbReference>
<evidence type="ECO:0000259" key="9">
    <source>
        <dbReference type="PROSITE" id="PS51918"/>
    </source>
</evidence>
<keyword evidence="5 7" id="KW-0408">Iron</keyword>
<dbReference type="SFLD" id="SFLDS00029">
    <property type="entry name" value="Radical_SAM"/>
    <property type="match status" value="1"/>
</dbReference>
<keyword evidence="4 7" id="KW-0479">Metal-binding</keyword>
<dbReference type="InterPro" id="IPR012840">
    <property type="entry name" value="NrdG2"/>
</dbReference>
<evidence type="ECO:0000256" key="5">
    <source>
        <dbReference type="ARBA" id="ARBA00023004"/>
    </source>
</evidence>
<evidence type="ECO:0000256" key="4">
    <source>
        <dbReference type="ARBA" id="ARBA00022723"/>
    </source>
</evidence>
<gene>
    <name evidence="10" type="ORF">IAC18_08995</name>
</gene>
<dbReference type="InterPro" id="IPR013785">
    <property type="entry name" value="Aldolase_TIM"/>
</dbReference>
<dbReference type="SUPFAM" id="SSF102114">
    <property type="entry name" value="Radical SAM enzymes"/>
    <property type="match status" value="1"/>
</dbReference>
<organism evidence="10 11">
    <name type="scientific">Candidatus Scatomorpha merdipullorum</name>
    <dbReference type="NCBI Taxonomy" id="2840927"/>
    <lineage>
        <taxon>Bacteria</taxon>
        <taxon>Bacillati</taxon>
        <taxon>Bacillota</taxon>
        <taxon>Clostridia</taxon>
        <taxon>Eubacteriales</taxon>
        <taxon>Candidatus Scatomorpha</taxon>
    </lineage>
</organism>
<protein>
    <submittedName>
        <fullName evidence="10">Anaerobic ribonucleoside-triphosphate reductase activating protein</fullName>
    </submittedName>
</protein>
<feature type="domain" description="Radical SAM core" evidence="9">
    <location>
        <begin position="13"/>
        <end position="231"/>
    </location>
</feature>
<dbReference type="PROSITE" id="PS51918">
    <property type="entry name" value="RADICAL_SAM"/>
    <property type="match status" value="1"/>
</dbReference>
<evidence type="ECO:0000313" key="10">
    <source>
        <dbReference type="EMBL" id="HIS67691.1"/>
    </source>
</evidence>
<dbReference type="GO" id="GO:0003824">
    <property type="term" value="F:catalytic activity"/>
    <property type="evidence" value="ECO:0007669"/>
    <property type="project" value="InterPro"/>
</dbReference>
<proteinExistence type="predicted"/>
<evidence type="ECO:0000256" key="7">
    <source>
        <dbReference type="PROSITE-ProRule" id="PRU00433"/>
    </source>
</evidence>
<evidence type="ECO:0000256" key="3">
    <source>
        <dbReference type="ARBA" id="ARBA00022691"/>
    </source>
</evidence>
<dbReference type="InterPro" id="IPR058240">
    <property type="entry name" value="rSAM_sf"/>
</dbReference>
<dbReference type="GO" id="GO:0020037">
    <property type="term" value="F:heme binding"/>
    <property type="evidence" value="ECO:0007669"/>
    <property type="project" value="InterPro"/>
</dbReference>
<dbReference type="PROSITE" id="PS51007">
    <property type="entry name" value="CYTC"/>
    <property type="match status" value="1"/>
</dbReference>
<dbReference type="CDD" id="cd01335">
    <property type="entry name" value="Radical_SAM"/>
    <property type="match status" value="1"/>
</dbReference>
<evidence type="ECO:0000256" key="2">
    <source>
        <dbReference type="ARBA" id="ARBA00022485"/>
    </source>
</evidence>
<name>A0A9D1FFS2_9FIRM</name>
<dbReference type="GO" id="GO:0051539">
    <property type="term" value="F:4 iron, 4 sulfur cluster binding"/>
    <property type="evidence" value="ECO:0007669"/>
    <property type="project" value="UniProtKB-KW"/>
</dbReference>
<dbReference type="Gene3D" id="3.20.20.70">
    <property type="entry name" value="Aldolase class I"/>
    <property type="match status" value="1"/>
</dbReference>
<reference evidence="10" key="1">
    <citation type="submission" date="2020-10" db="EMBL/GenBank/DDBJ databases">
        <authorList>
            <person name="Gilroy R."/>
        </authorList>
    </citation>
    <scope>NUCLEOTIDE SEQUENCE</scope>
    <source>
        <strain evidence="10">ChiHjej10B9-9673</strain>
    </source>
</reference>
<dbReference type="Pfam" id="PF04055">
    <property type="entry name" value="Radical_SAM"/>
    <property type="match status" value="1"/>
</dbReference>
<feature type="domain" description="Cytochrome c" evidence="8">
    <location>
        <begin position="14"/>
        <end position="185"/>
    </location>
</feature>
<dbReference type="EMBL" id="DVJK01000258">
    <property type="protein sequence ID" value="HIS67691.1"/>
    <property type="molecule type" value="Genomic_DNA"/>
</dbReference>
<dbReference type="AlphaFoldDB" id="A0A9D1FFS2"/>
<evidence type="ECO:0000256" key="1">
    <source>
        <dbReference type="ARBA" id="ARBA00001966"/>
    </source>
</evidence>
<keyword evidence="7" id="KW-0349">Heme</keyword>
<evidence type="ECO:0000313" key="11">
    <source>
        <dbReference type="Proteomes" id="UP000824001"/>
    </source>
</evidence>
<dbReference type="NCBIfam" id="TIGR02495">
    <property type="entry name" value="NrdG2"/>
    <property type="match status" value="1"/>
</dbReference>
<reference evidence="10" key="2">
    <citation type="journal article" date="2021" name="PeerJ">
        <title>Extensive microbial diversity within the chicken gut microbiome revealed by metagenomics and culture.</title>
        <authorList>
            <person name="Gilroy R."/>
            <person name="Ravi A."/>
            <person name="Getino M."/>
            <person name="Pursley I."/>
            <person name="Horton D.L."/>
            <person name="Alikhan N.F."/>
            <person name="Baker D."/>
            <person name="Gharbi K."/>
            <person name="Hall N."/>
            <person name="Watson M."/>
            <person name="Adriaenssens E.M."/>
            <person name="Foster-Nyarko E."/>
            <person name="Jarju S."/>
            <person name="Secka A."/>
            <person name="Antonio M."/>
            <person name="Oren A."/>
            <person name="Chaudhuri R.R."/>
            <person name="La Ragione R."/>
            <person name="Hildebrand F."/>
            <person name="Pallen M.J."/>
        </authorList>
    </citation>
    <scope>NUCLEOTIDE SEQUENCE</scope>
    <source>
        <strain evidence="10">ChiHjej10B9-9673</strain>
    </source>
</reference>
<sequence>MFIAGIQKLTLLDYPGRVACTVFTAGCDLRCPFCHNASLALPGRPRDSMEADEVLAFLKKRAGVLDGVAVTGGEPLLHPGLAGLLGEIKALGYAVKLDTNGTFPFRLREIVGAGLVDRVAMDIKAAPENYAGLVGLPGFDIAPVRESAEYLMGCGADYEFRTTAVKGLHTDADFEGIADWIAGAKEYYIQEFKDSGDLIAGEGLGGFTAGEMARFADIVRPKVPSVRLRGI</sequence>
<dbReference type="SFLD" id="SFLDG01094">
    <property type="entry name" value="Uncharacterised_Radical_SAM_Su"/>
    <property type="match status" value="1"/>
</dbReference>
<comment type="caution">
    <text evidence="10">The sequence shown here is derived from an EMBL/GenBank/DDBJ whole genome shotgun (WGS) entry which is preliminary data.</text>
</comment>
<comment type="cofactor">
    <cofactor evidence="1">
        <name>[4Fe-4S] cluster</name>
        <dbReference type="ChEBI" id="CHEBI:49883"/>
    </cofactor>
</comment>
<dbReference type="InterPro" id="IPR034457">
    <property type="entry name" value="Organic_radical-activating"/>
</dbReference>
<keyword evidence="6" id="KW-0411">Iron-sulfur</keyword>
<dbReference type="PANTHER" id="PTHR30352">
    <property type="entry name" value="PYRUVATE FORMATE-LYASE-ACTIVATING ENZYME"/>
    <property type="match status" value="1"/>
</dbReference>
<keyword evidence="2" id="KW-0004">4Fe-4S</keyword>
<dbReference type="PANTHER" id="PTHR30352:SF13">
    <property type="entry name" value="GLYCYL-RADICAL ENZYME ACTIVATING ENZYME YJJW-RELATED"/>
    <property type="match status" value="1"/>
</dbReference>
<evidence type="ECO:0000256" key="6">
    <source>
        <dbReference type="ARBA" id="ARBA00023014"/>
    </source>
</evidence>
<dbReference type="GO" id="GO:0009055">
    <property type="term" value="F:electron transfer activity"/>
    <property type="evidence" value="ECO:0007669"/>
    <property type="project" value="InterPro"/>
</dbReference>
<dbReference type="Proteomes" id="UP000824001">
    <property type="component" value="Unassembled WGS sequence"/>
</dbReference>
<accession>A0A9D1FFS2</accession>
<keyword evidence="3" id="KW-0949">S-adenosyl-L-methionine</keyword>
<evidence type="ECO:0000259" key="8">
    <source>
        <dbReference type="PROSITE" id="PS51007"/>
    </source>
</evidence>